<name>A0A1A6A3A1_9TREE</name>
<evidence type="ECO:0000313" key="2">
    <source>
        <dbReference type="EMBL" id="WWC62568.1"/>
    </source>
</evidence>
<protein>
    <submittedName>
        <fullName evidence="1">Uncharacterized protein</fullName>
    </submittedName>
</protein>
<evidence type="ECO:0000313" key="1">
    <source>
        <dbReference type="EMBL" id="OBR84531.1"/>
    </source>
</evidence>
<gene>
    <name evidence="1" type="ORF">I303_05390</name>
    <name evidence="2" type="ORF">I303_105164</name>
</gene>
<reference evidence="2" key="3">
    <citation type="submission" date="2024-02" db="EMBL/GenBank/DDBJ databases">
        <title>Comparative genomics of Cryptococcus and Kwoniella reveals pathogenesis evolution and contrasting modes of karyotype evolution via chromosome fusion or intercentromeric recombination.</title>
        <authorList>
            <person name="Coelho M.A."/>
            <person name="David-Palma M."/>
            <person name="Shea T."/>
            <person name="Bowers K."/>
            <person name="McGinley-Smith S."/>
            <person name="Mohammad A.W."/>
            <person name="Gnirke A."/>
            <person name="Yurkov A.M."/>
            <person name="Nowrousian M."/>
            <person name="Sun S."/>
            <person name="Cuomo C.A."/>
            <person name="Heitman J."/>
        </authorList>
    </citation>
    <scope>NUCLEOTIDE SEQUENCE</scope>
    <source>
        <strain evidence="2">CBS 10117</strain>
    </source>
</reference>
<dbReference type="KEGG" id="kdj:28969089"/>
<sequence>MAINTAEFIADKLERKIAVLRIHDESSATPLTINGFTATSREFSPSPSGTRWKRDYQYLRGNRAYLKDRDELEGIVKHVTGGWGDKEEAEGGSKWISTSGDLEWAIYEIARRLSIFQRSEVELSLIKHEKFPRSFKGIKDIQVDPLPLLNRFLQNRQNGDKKLTQQAIHFANASNEILYFGKIFPKFILETTVWTYLTPGFELPEYFYKPRESWGVDECWINRLVWTPSENLSYTEVKQRIEQRREVVRVEDETVNKMNELKL</sequence>
<dbReference type="GeneID" id="28969089"/>
<dbReference type="EMBL" id="CP144535">
    <property type="protein sequence ID" value="WWC62568.1"/>
    <property type="molecule type" value="Genomic_DNA"/>
</dbReference>
<dbReference type="VEuPathDB" id="FungiDB:I303_05390"/>
<reference evidence="2" key="2">
    <citation type="submission" date="2013-07" db="EMBL/GenBank/DDBJ databases">
        <authorList>
            <consortium name="The Broad Institute Genome Sequencing Platform"/>
            <person name="Cuomo C."/>
            <person name="Litvintseva A."/>
            <person name="Chen Y."/>
            <person name="Heitman J."/>
            <person name="Sun S."/>
            <person name="Springer D."/>
            <person name="Dromer F."/>
            <person name="Young S.K."/>
            <person name="Zeng Q."/>
            <person name="Gargeya S."/>
            <person name="Fitzgerald M."/>
            <person name="Abouelleil A."/>
            <person name="Alvarado L."/>
            <person name="Berlin A.M."/>
            <person name="Chapman S.B."/>
            <person name="Dewar J."/>
            <person name="Goldberg J."/>
            <person name="Griggs A."/>
            <person name="Gujja S."/>
            <person name="Hansen M."/>
            <person name="Howarth C."/>
            <person name="Imamovic A."/>
            <person name="Larimer J."/>
            <person name="McCowan C."/>
            <person name="Murphy C."/>
            <person name="Pearson M."/>
            <person name="Priest M."/>
            <person name="Roberts A."/>
            <person name="Saif S."/>
            <person name="Shea T."/>
            <person name="Sykes S."/>
            <person name="Wortman J."/>
            <person name="Nusbaum C."/>
            <person name="Birren B."/>
        </authorList>
    </citation>
    <scope>NUCLEOTIDE SEQUENCE</scope>
    <source>
        <strain evidence="2">CBS 10117</strain>
    </source>
</reference>
<dbReference type="OrthoDB" id="2564630at2759"/>
<dbReference type="EMBL" id="KI894032">
    <property type="protein sequence ID" value="OBR84531.1"/>
    <property type="molecule type" value="Genomic_DNA"/>
</dbReference>
<dbReference type="RefSeq" id="XP_018262373.1">
    <property type="nucleotide sequence ID" value="XM_018408682.1"/>
</dbReference>
<dbReference type="Proteomes" id="UP000078595">
    <property type="component" value="Chromosome 6"/>
</dbReference>
<dbReference type="AlphaFoldDB" id="A0A1A6A3A1"/>
<reference evidence="1" key="1">
    <citation type="submission" date="2013-07" db="EMBL/GenBank/DDBJ databases">
        <title>The Genome Sequence of Cryptococcus dejecticola CBS10117.</title>
        <authorList>
            <consortium name="The Broad Institute Genome Sequencing Platform"/>
            <person name="Cuomo C."/>
            <person name="Litvintseva A."/>
            <person name="Chen Y."/>
            <person name="Heitman J."/>
            <person name="Sun S."/>
            <person name="Springer D."/>
            <person name="Dromer F."/>
            <person name="Young S.K."/>
            <person name="Zeng Q."/>
            <person name="Gargeya S."/>
            <person name="Fitzgerald M."/>
            <person name="Abouelleil A."/>
            <person name="Alvarado L."/>
            <person name="Berlin A.M."/>
            <person name="Chapman S.B."/>
            <person name="Dewar J."/>
            <person name="Goldberg J."/>
            <person name="Griggs A."/>
            <person name="Gujja S."/>
            <person name="Hansen M."/>
            <person name="Howarth C."/>
            <person name="Imamovic A."/>
            <person name="Larimer J."/>
            <person name="McCowan C."/>
            <person name="Murphy C."/>
            <person name="Pearson M."/>
            <person name="Priest M."/>
            <person name="Roberts A."/>
            <person name="Saif S."/>
            <person name="Shea T."/>
            <person name="Sykes S."/>
            <person name="Wortman J."/>
            <person name="Nusbaum C."/>
            <person name="Birren B."/>
        </authorList>
    </citation>
    <scope>NUCLEOTIDE SEQUENCE [LARGE SCALE GENOMIC DNA]</scope>
    <source>
        <strain evidence="1">CBS 10117</strain>
    </source>
</reference>
<organism evidence="1">
    <name type="scientific">Kwoniella dejecticola CBS 10117</name>
    <dbReference type="NCBI Taxonomy" id="1296121"/>
    <lineage>
        <taxon>Eukaryota</taxon>
        <taxon>Fungi</taxon>
        <taxon>Dikarya</taxon>
        <taxon>Basidiomycota</taxon>
        <taxon>Agaricomycotina</taxon>
        <taxon>Tremellomycetes</taxon>
        <taxon>Tremellales</taxon>
        <taxon>Cryptococcaceae</taxon>
        <taxon>Kwoniella</taxon>
    </lineage>
</organism>
<accession>A0A1A6A3A1</accession>
<keyword evidence="3" id="KW-1185">Reference proteome</keyword>
<proteinExistence type="predicted"/>
<evidence type="ECO:0000313" key="3">
    <source>
        <dbReference type="Proteomes" id="UP000078595"/>
    </source>
</evidence>